<feature type="domain" description="DnaJ homologue subfamily C member 28 conserved" evidence="2">
    <location>
        <begin position="45"/>
        <end position="111"/>
    </location>
</feature>
<evidence type="ECO:0000259" key="2">
    <source>
        <dbReference type="Pfam" id="PF09350"/>
    </source>
</evidence>
<sequence>MSDDPRQSAERYRLDRELRAAGLEPEAEERGPARGSTAADRAAYVETAIQQAIRRGEFDDLPGAGKPLPDLGGGHDPDWWIRRKIETEKLSGLGPPALTLRVEHAEMADRLDAIVREAEVREALEDFNRRVIDARRQLLGGPPVVTPTLDAEAELRAWRERRRARETAAIPLERPQRRRWFGRKR</sequence>
<evidence type="ECO:0000313" key="4">
    <source>
        <dbReference type="Proteomes" id="UP001226691"/>
    </source>
</evidence>
<dbReference type="EMBL" id="JAUTBF010000001">
    <property type="protein sequence ID" value="MDQ1124465.1"/>
    <property type="molecule type" value="Genomic_DNA"/>
</dbReference>
<feature type="region of interest" description="Disordered" evidence="1">
    <location>
        <begin position="1"/>
        <end position="41"/>
    </location>
</feature>
<dbReference type="Proteomes" id="UP001226691">
    <property type="component" value="Unassembled WGS sequence"/>
</dbReference>
<accession>A0ABU0TXS2</accession>
<reference evidence="3 4" key="1">
    <citation type="submission" date="2023-07" db="EMBL/GenBank/DDBJ databases">
        <title>Functional and genomic diversity of the sorghum phyllosphere microbiome.</title>
        <authorList>
            <person name="Shade A."/>
        </authorList>
    </citation>
    <scope>NUCLEOTIDE SEQUENCE [LARGE SCALE GENOMIC DNA]</scope>
    <source>
        <strain evidence="3 4">SORGH_AS_1207</strain>
    </source>
</reference>
<gene>
    <name evidence="3" type="ORF">QE412_003038</name>
</gene>
<evidence type="ECO:0000313" key="3">
    <source>
        <dbReference type="EMBL" id="MDQ1124465.1"/>
    </source>
</evidence>
<evidence type="ECO:0000256" key="1">
    <source>
        <dbReference type="SAM" id="MobiDB-lite"/>
    </source>
</evidence>
<dbReference type="RefSeq" id="WP_307485686.1">
    <property type="nucleotide sequence ID" value="NZ_JAUTBF010000001.1"/>
</dbReference>
<dbReference type="InterPro" id="IPR018961">
    <property type="entry name" value="DnaJ_homolog_subfam-C_membr-28"/>
</dbReference>
<proteinExistence type="predicted"/>
<keyword evidence="4" id="KW-1185">Reference proteome</keyword>
<name>A0ABU0TXS2_MICTR</name>
<comment type="caution">
    <text evidence="3">The sequence shown here is derived from an EMBL/GenBank/DDBJ whole genome shotgun (WGS) entry which is preliminary data.</text>
</comment>
<dbReference type="Pfam" id="PF09350">
    <property type="entry name" value="DJC28_CD"/>
    <property type="match status" value="1"/>
</dbReference>
<organism evidence="3 4">
    <name type="scientific">Microbacterium trichothecenolyticum</name>
    <name type="common">Aureobacterium trichothecenolyticum</name>
    <dbReference type="NCBI Taxonomy" id="69370"/>
    <lineage>
        <taxon>Bacteria</taxon>
        <taxon>Bacillati</taxon>
        <taxon>Actinomycetota</taxon>
        <taxon>Actinomycetes</taxon>
        <taxon>Micrococcales</taxon>
        <taxon>Microbacteriaceae</taxon>
        <taxon>Microbacterium</taxon>
    </lineage>
</organism>
<protein>
    <recommendedName>
        <fullName evidence="2">DnaJ homologue subfamily C member 28 conserved domain-containing protein</fullName>
    </recommendedName>
</protein>
<feature type="compositionally biased region" description="Basic and acidic residues" evidence="1">
    <location>
        <begin position="1"/>
        <end position="19"/>
    </location>
</feature>